<name>W5WU17_9PSEU</name>
<dbReference type="eggNOG" id="COG0456">
    <property type="taxonomic scope" value="Bacteria"/>
</dbReference>
<dbReference type="PANTHER" id="PTHR43877">
    <property type="entry name" value="AMINOALKYLPHOSPHONATE N-ACETYLTRANSFERASE-RELATED-RELATED"/>
    <property type="match status" value="1"/>
</dbReference>
<evidence type="ECO:0000313" key="4">
    <source>
        <dbReference type="EMBL" id="AHI01620.1"/>
    </source>
</evidence>
<keyword evidence="2" id="KW-0012">Acyltransferase</keyword>
<proteinExistence type="predicted"/>
<dbReference type="HOGENOM" id="CLU_060314_0_0_11"/>
<dbReference type="OrthoDB" id="149709at2"/>
<dbReference type="InterPro" id="IPR016181">
    <property type="entry name" value="Acyl_CoA_acyltransferase"/>
</dbReference>
<dbReference type="SUPFAM" id="SSF55729">
    <property type="entry name" value="Acyl-CoA N-acyltransferases (Nat)"/>
    <property type="match status" value="1"/>
</dbReference>
<evidence type="ECO:0000256" key="2">
    <source>
        <dbReference type="ARBA" id="ARBA00023315"/>
    </source>
</evidence>
<dbReference type="PROSITE" id="PS51186">
    <property type="entry name" value="GNAT"/>
    <property type="match status" value="1"/>
</dbReference>
<dbReference type="InterPro" id="IPR000182">
    <property type="entry name" value="GNAT_dom"/>
</dbReference>
<dbReference type="CDD" id="cd04301">
    <property type="entry name" value="NAT_SF"/>
    <property type="match status" value="1"/>
</dbReference>
<dbReference type="GO" id="GO:0016747">
    <property type="term" value="F:acyltransferase activity, transferring groups other than amino-acyl groups"/>
    <property type="evidence" value="ECO:0007669"/>
    <property type="project" value="InterPro"/>
</dbReference>
<accession>W5WU17</accession>
<dbReference type="Proteomes" id="UP000019225">
    <property type="component" value="Chromosome"/>
</dbReference>
<dbReference type="EMBL" id="CP007155">
    <property type="protein sequence ID" value="AHI01620.1"/>
    <property type="molecule type" value="Genomic_DNA"/>
</dbReference>
<dbReference type="AlphaFoldDB" id="W5WU17"/>
<feature type="domain" description="N-acetyltransferase" evidence="3">
    <location>
        <begin position="138"/>
        <end position="298"/>
    </location>
</feature>
<dbReference type="InterPro" id="IPR050832">
    <property type="entry name" value="Bact_Acetyltransf"/>
</dbReference>
<dbReference type="KEGG" id="kal:KALB_8263"/>
<reference evidence="4 5" key="1">
    <citation type="journal article" date="2014" name="BMC Genomics">
        <title>Complete genome sequence of producer of the glycopeptide antibiotic Aculeximycin Kutzneria albida DSM 43870T, a representative of minor genus of Pseudonocardiaceae.</title>
        <authorList>
            <person name="Rebets Y."/>
            <person name="Tokovenko B."/>
            <person name="Lushchyk I."/>
            <person name="Ruckert C."/>
            <person name="Zaburannyi N."/>
            <person name="Bechthold A."/>
            <person name="Kalinowski J."/>
            <person name="Luzhetskyy A."/>
        </authorList>
    </citation>
    <scope>NUCLEOTIDE SEQUENCE [LARGE SCALE GENOMIC DNA]</scope>
    <source>
        <strain evidence="4">DSM 43870</strain>
    </source>
</reference>
<keyword evidence="1" id="KW-0808">Transferase</keyword>
<dbReference type="PANTHER" id="PTHR43877:SF1">
    <property type="entry name" value="ACETYLTRANSFERASE"/>
    <property type="match status" value="1"/>
</dbReference>
<dbReference type="Gene3D" id="3.40.630.30">
    <property type="match status" value="1"/>
</dbReference>
<organism evidence="4 5">
    <name type="scientific">Kutzneria albida DSM 43870</name>
    <dbReference type="NCBI Taxonomy" id="1449976"/>
    <lineage>
        <taxon>Bacteria</taxon>
        <taxon>Bacillati</taxon>
        <taxon>Actinomycetota</taxon>
        <taxon>Actinomycetes</taxon>
        <taxon>Pseudonocardiales</taxon>
        <taxon>Pseudonocardiaceae</taxon>
        <taxon>Kutzneria</taxon>
    </lineage>
</organism>
<evidence type="ECO:0000256" key="1">
    <source>
        <dbReference type="ARBA" id="ARBA00022679"/>
    </source>
</evidence>
<sequence>MAPMDLAKHAARLAALDPLLPEPADLEGTVLVTDSAVGAVSLVSVEPDSFDALWGALNRHRLTVRLPGAELGPLLDRWTEHLRETVPPGDPEHAAMITWPSRDTGPVRELALRGFAPLLALAARRRGAAAAPPPANDLVIRDVTMADLGACGALWAAIVRYDHQFGVVTARPGFEESCRAHLAEQLGVEGRLAWLAERDGEVLGLLTVDLPPHSDWAAELTSASPVAYLGATSVATGSRGRGIGSALVAHAHRVLDEAGVELTILHHAVPNPRSAPFWAAQGYRPLWTIWQRRPALPA</sequence>
<evidence type="ECO:0000313" key="5">
    <source>
        <dbReference type="Proteomes" id="UP000019225"/>
    </source>
</evidence>
<keyword evidence="5" id="KW-1185">Reference proteome</keyword>
<gene>
    <name evidence="4" type="ORF">KALB_8263</name>
</gene>
<evidence type="ECO:0000259" key="3">
    <source>
        <dbReference type="PROSITE" id="PS51186"/>
    </source>
</evidence>
<protein>
    <recommendedName>
        <fullName evidence="3">N-acetyltransferase domain-containing protein</fullName>
    </recommendedName>
</protein>
<dbReference type="Pfam" id="PF00583">
    <property type="entry name" value="Acetyltransf_1"/>
    <property type="match status" value="1"/>
</dbReference>
<dbReference type="STRING" id="1449976.KALB_8263"/>